<dbReference type="OrthoDB" id="9790355at2"/>
<dbReference type="GO" id="GO:0046872">
    <property type="term" value="F:metal ion binding"/>
    <property type="evidence" value="ECO:0007669"/>
    <property type="project" value="UniProtKB-KW"/>
</dbReference>
<dbReference type="STRING" id="492660.SAMN05192566_2629"/>
<keyword evidence="9" id="KW-1003">Cell membrane</keyword>
<keyword evidence="5 9" id="KW-0460">Magnesium</keyword>
<dbReference type="SMART" id="SM00924">
    <property type="entry name" value="MgtE_N"/>
    <property type="match status" value="1"/>
</dbReference>
<dbReference type="SUPFAM" id="SSF161093">
    <property type="entry name" value="MgtE membrane domain-like"/>
    <property type="match status" value="1"/>
</dbReference>
<dbReference type="SUPFAM" id="SSF54631">
    <property type="entry name" value="CBS-domain pair"/>
    <property type="match status" value="1"/>
</dbReference>
<dbReference type="Pfam" id="PF03448">
    <property type="entry name" value="MgtE_N"/>
    <property type="match status" value="1"/>
</dbReference>
<keyword evidence="12" id="KW-1185">Reference proteome</keyword>
<dbReference type="InterPro" id="IPR006667">
    <property type="entry name" value="SLC41_membr_dom"/>
</dbReference>
<comment type="caution">
    <text evidence="9">Lacks conserved residue(s) required for the propagation of feature annotation.</text>
</comment>
<dbReference type="GO" id="GO:0015095">
    <property type="term" value="F:magnesium ion transmembrane transporter activity"/>
    <property type="evidence" value="ECO:0007669"/>
    <property type="project" value="UniProtKB-UniRule"/>
</dbReference>
<dbReference type="Pfam" id="PF00571">
    <property type="entry name" value="CBS"/>
    <property type="match status" value="2"/>
</dbReference>
<comment type="subunit">
    <text evidence="9">Homodimer.</text>
</comment>
<dbReference type="GO" id="GO:0005886">
    <property type="term" value="C:plasma membrane"/>
    <property type="evidence" value="ECO:0007669"/>
    <property type="project" value="UniProtKB-SubCell"/>
</dbReference>
<dbReference type="CDD" id="cd04606">
    <property type="entry name" value="CBS_pair_Mg_transporter"/>
    <property type="match status" value="1"/>
</dbReference>
<reference evidence="12" key="1">
    <citation type="submission" date="2016-10" db="EMBL/GenBank/DDBJ databases">
        <authorList>
            <person name="Varghese N."/>
            <person name="Submissions S."/>
        </authorList>
    </citation>
    <scope>NUCLEOTIDE SEQUENCE [LARGE SCALE GENOMIC DNA]</scope>
    <source>
        <strain evidence="12">CBMB127</strain>
    </source>
</reference>
<evidence type="ECO:0000313" key="12">
    <source>
        <dbReference type="Proteomes" id="UP000198629"/>
    </source>
</evidence>
<keyword evidence="6 9" id="KW-1133">Transmembrane helix</keyword>
<dbReference type="Gene3D" id="3.10.580.10">
    <property type="entry name" value="CBS-domain"/>
    <property type="match status" value="1"/>
</dbReference>
<comment type="similarity">
    <text evidence="2 9">Belongs to the SLC41A transporter family.</text>
</comment>
<dbReference type="InterPro" id="IPR036739">
    <property type="entry name" value="SLC41_membr_dom_sf"/>
</dbReference>
<dbReference type="EMBL" id="FNFX01000005">
    <property type="protein sequence ID" value="SDK83483.1"/>
    <property type="molecule type" value="Genomic_DNA"/>
</dbReference>
<dbReference type="Pfam" id="PF01769">
    <property type="entry name" value="MgtE"/>
    <property type="match status" value="1"/>
</dbReference>
<comment type="function">
    <text evidence="9">Acts as a magnesium transporter.</text>
</comment>
<accession>A0A1G9F5M4</accession>
<evidence type="ECO:0000259" key="10">
    <source>
        <dbReference type="PROSITE" id="PS51371"/>
    </source>
</evidence>
<dbReference type="InterPro" id="IPR006668">
    <property type="entry name" value="Mg_transptr_MgtE_intracell_dom"/>
</dbReference>
<comment type="subcellular location">
    <subcellularLocation>
        <location evidence="9">Cell membrane</location>
        <topology evidence="9">Multi-pass membrane protein</topology>
    </subcellularLocation>
    <subcellularLocation>
        <location evidence="1">Membrane</location>
        <topology evidence="1">Multi-pass membrane protein</topology>
    </subcellularLocation>
</comment>
<sequence>MTEIREHDERVTESKESLGETLQQVIQLLDKHKLVEHVVHRQDMPNHELVESLVHKQNLSALQHKLDQLHPADVAYILESLRLDDRLMVWDLVKAERDGEILLEVSDAVRQTLIADMDSEELLAAAEQLNTDELADLAPDLPKDVLQDLMYSLDTQHRERLQSALSYPEDTVGAIMDFDIVTIRDDITLEVVLRYLRRLPKFPDHTDKLFVINRDDILQGVLPLKRIILNDPETRVGDIMSTDAVVFHPEDMSDQAAMAFERYDLVTAPVVDNNRKLVGRITVDTVMDIIREEAEADMLSLAGLREEEDFFASIWKSVQNRWAWLAINLVTALVASRVIGLFEGSIEKIVALAALMPIVAGIGGNSGNQTTTMIVRGLALGQISGYHMKALLKKEMGVALLNGLVWGSVLGMIAYLLYKNAALGVVMMSAMTLNLLLAAIIGVVIPLVMNKLDRDPAVGSSVLITAITDSGGFLIFLGLATLFLL</sequence>
<organism evidence="11 12">
    <name type="scientific">Methylophilus rhizosphaerae</name>
    <dbReference type="NCBI Taxonomy" id="492660"/>
    <lineage>
        <taxon>Bacteria</taxon>
        <taxon>Pseudomonadati</taxon>
        <taxon>Pseudomonadota</taxon>
        <taxon>Betaproteobacteria</taxon>
        <taxon>Nitrosomonadales</taxon>
        <taxon>Methylophilaceae</taxon>
        <taxon>Methylophilus</taxon>
    </lineage>
</organism>
<proteinExistence type="inferred from homology"/>
<feature type="transmembrane region" description="Helical" evidence="9">
    <location>
        <begin position="461"/>
        <end position="484"/>
    </location>
</feature>
<dbReference type="Proteomes" id="UP000198629">
    <property type="component" value="Unassembled WGS sequence"/>
</dbReference>
<evidence type="ECO:0000256" key="3">
    <source>
        <dbReference type="ARBA" id="ARBA00022448"/>
    </source>
</evidence>
<dbReference type="InterPro" id="IPR038076">
    <property type="entry name" value="MgtE_N_sf"/>
</dbReference>
<evidence type="ECO:0000256" key="6">
    <source>
        <dbReference type="ARBA" id="ARBA00022989"/>
    </source>
</evidence>
<dbReference type="PANTHER" id="PTHR43773:SF1">
    <property type="entry name" value="MAGNESIUM TRANSPORTER MGTE"/>
    <property type="match status" value="1"/>
</dbReference>
<keyword evidence="4 9" id="KW-0812">Transmembrane</keyword>
<evidence type="ECO:0000256" key="4">
    <source>
        <dbReference type="ARBA" id="ARBA00022692"/>
    </source>
</evidence>
<evidence type="ECO:0000256" key="2">
    <source>
        <dbReference type="ARBA" id="ARBA00009749"/>
    </source>
</evidence>
<evidence type="ECO:0000256" key="9">
    <source>
        <dbReference type="RuleBase" id="RU362011"/>
    </source>
</evidence>
<dbReference type="AlphaFoldDB" id="A0A1G9F5M4"/>
<dbReference type="Gene3D" id="1.25.60.10">
    <property type="entry name" value="MgtE N-terminal domain-like"/>
    <property type="match status" value="1"/>
</dbReference>
<gene>
    <name evidence="11" type="ORF">SAMN05192566_2629</name>
</gene>
<keyword evidence="9" id="KW-0479">Metal-binding</keyword>
<feature type="transmembrane region" description="Helical" evidence="9">
    <location>
        <begin position="399"/>
        <end position="418"/>
    </location>
</feature>
<dbReference type="InterPro" id="IPR000644">
    <property type="entry name" value="CBS_dom"/>
</dbReference>
<dbReference type="RefSeq" id="WP_091472861.1">
    <property type="nucleotide sequence ID" value="NZ_FNFX01000005.1"/>
</dbReference>
<evidence type="ECO:0000256" key="5">
    <source>
        <dbReference type="ARBA" id="ARBA00022842"/>
    </source>
</evidence>
<dbReference type="Gene3D" id="1.10.357.20">
    <property type="entry name" value="SLC41 divalent cation transporters, integral membrane domain"/>
    <property type="match status" value="1"/>
</dbReference>
<keyword evidence="3 9" id="KW-0813">Transport</keyword>
<evidence type="ECO:0000256" key="8">
    <source>
        <dbReference type="PROSITE-ProRule" id="PRU00703"/>
    </source>
</evidence>
<name>A0A1G9F5M4_9PROT</name>
<protein>
    <recommendedName>
        <fullName evidence="9">Magnesium transporter MgtE</fullName>
    </recommendedName>
</protein>
<dbReference type="PROSITE" id="PS51371">
    <property type="entry name" value="CBS"/>
    <property type="match status" value="1"/>
</dbReference>
<keyword evidence="8" id="KW-0129">CBS domain</keyword>
<dbReference type="InterPro" id="IPR046342">
    <property type="entry name" value="CBS_dom_sf"/>
</dbReference>
<evidence type="ECO:0000256" key="1">
    <source>
        <dbReference type="ARBA" id="ARBA00004141"/>
    </source>
</evidence>
<evidence type="ECO:0000313" key="11">
    <source>
        <dbReference type="EMBL" id="SDK83483.1"/>
    </source>
</evidence>
<feature type="transmembrane region" description="Helical" evidence="9">
    <location>
        <begin position="424"/>
        <end position="449"/>
    </location>
</feature>
<dbReference type="SUPFAM" id="SSF158791">
    <property type="entry name" value="MgtE N-terminal domain-like"/>
    <property type="match status" value="1"/>
</dbReference>
<dbReference type="PANTHER" id="PTHR43773">
    <property type="entry name" value="MAGNESIUM TRANSPORTER MGTE"/>
    <property type="match status" value="1"/>
</dbReference>
<evidence type="ECO:0000256" key="7">
    <source>
        <dbReference type="ARBA" id="ARBA00023136"/>
    </source>
</evidence>
<dbReference type="InterPro" id="IPR006669">
    <property type="entry name" value="MgtE_transporter"/>
</dbReference>
<feature type="domain" description="CBS" evidence="10">
    <location>
        <begin position="240"/>
        <end position="298"/>
    </location>
</feature>
<keyword evidence="7 9" id="KW-0472">Membrane</keyword>
<dbReference type="NCBIfam" id="TIGR00400">
    <property type="entry name" value="mgtE"/>
    <property type="match status" value="1"/>
</dbReference>